<feature type="region of interest" description="Disordered" evidence="1">
    <location>
        <begin position="843"/>
        <end position="863"/>
    </location>
</feature>
<feature type="compositionally biased region" description="Polar residues" evidence="1">
    <location>
        <begin position="1131"/>
        <end position="1141"/>
    </location>
</feature>
<evidence type="ECO:0000313" key="2">
    <source>
        <dbReference type="EMBL" id="ETI24662.1"/>
    </source>
</evidence>
<feature type="region of interest" description="Disordered" evidence="1">
    <location>
        <begin position="1036"/>
        <end position="1064"/>
    </location>
</feature>
<feature type="region of interest" description="Disordered" evidence="1">
    <location>
        <begin position="1"/>
        <end position="74"/>
    </location>
</feature>
<sequence>MSRPEIPEPRSTGSPPLRSSAREASAHYASRASHFEEQHKNIPMLKVTARAVRTSRQEESGDPDKEERTLGASSRELPFAHMRIHFEDFARELRLHRHHEHRKRMLCHQRDRLRNAIALSARLQRVGSWVHDGLVQISQQSDPSGFTRVHQHMRDLVSLCQAQWHHEVHALDANFTSKTPSKEPFLAKLSTSSREDCLELLHTLRCNPRFLVDRFKAMNPDQVKGLSTSPKFKNLSESVLVSLSENRSRESQRRRPRSFLREYEDDAQLTRSKAYSKELEDYASSFERSNPLSFLIHNIYASSNDIESHESQLRLSTWSTICASLFTESMPAFEAIIGDVLSAFAHLHGWQIKERLQMFLMGSLQRGAFLYNSVEPSISKGRTDVSIFDSFYSTPQAQAFFDTEVKELFQILGSGDGGIPVGALRLGRAIVGKLPTLQSQSDFRGHFFFRWFVQDFLRIAMSFPEVGIHVILSYAANSGQDENMLLQFHISTRARFHLLHKLWEHANARATDSVSSMPTQRVEEDVRNSVNWNIGQLDADQCINPYQAGHTPVTILGGFQPPYISICAADIAHLLEKLRPQTIHTSSPFDQFLSSSQATFNSQYSRAIPKFDRLCRRILDFIEPGHSSKNVHPCQESWALLLISPGGDLSIATPALAGDITTAGEGLGDLDPVQTAVLRLAASSLSLHAPTSVHQISHGKAKGRGLSEMFAEESRTSHIQTDSLTSMYWHNALNYLRTYYPLTVLTGDDTKVLGPILQRLNGRQILLANECLQLQQEVADLEASYACARTTLATAADWLDKLRVKLWYAMAVTSSDAYDNARNITVALNNMAILARPGAISGQEYGGSPEPSRPGSSMTSASSVFDQPRIDTETIMKAPVEYGGPRKLSDAQIEKTKKWLERNHVENFCRGEERIHRFCMEVKLLIRKLVGDTIASSPVLWSSELFARERGLYDIHAGLYGGPSTRPPSVMSEPLSSTSFPLRPTFAGSRASIFGGSSRLGKDGLGSDISSYISSPGRATTSTTLESASIWSRTQSNSRSVTSVSQQSRPASTFEGSHLNRSVDRSQEKANFLETLRQDLSSLLLSDLACPVWSCGSESDAWMDAICQTPGIMERLHQRSALAHLLPPPNTTLGYPGSSSKGPRKHKQRSHSAAPHRSSSGKHDCDPGLDSSGKVLFSNGRQPRVDDFPYRSAFNDILCRVRDHTDPVLKLKAIRDFKLLSQDFQQNRRNGHETSPAIPPEAADAQDGTRRRSLDPSILSANIRRNECQSRSHVSVPTPTENEESLVVQSLKDLLHDLRPKTLFRDLQYIAAFASSDNLDDPELGQAFLHMGLAALAWKDEVCRSMVDVADRIVARDSIKRNISSAKKKREPSVLKAMEYWIVGAREGNAIAQRELASLYLTHPDVPPIVSLPLTLSSDIFKSDMMWEGEGEFRRNSQALCLALHWMQEAAKNGDVVAQMKLKEREAGRSIR</sequence>
<dbReference type="GeneID" id="19982524"/>
<dbReference type="VEuPathDB" id="FungiDB:G647_04031"/>
<organism evidence="2 3">
    <name type="scientific">Cladophialophora carrionii CBS 160.54</name>
    <dbReference type="NCBI Taxonomy" id="1279043"/>
    <lineage>
        <taxon>Eukaryota</taxon>
        <taxon>Fungi</taxon>
        <taxon>Dikarya</taxon>
        <taxon>Ascomycota</taxon>
        <taxon>Pezizomycotina</taxon>
        <taxon>Eurotiomycetes</taxon>
        <taxon>Chaetothyriomycetidae</taxon>
        <taxon>Chaetothyriales</taxon>
        <taxon>Herpotrichiellaceae</taxon>
        <taxon>Cladophialophora</taxon>
    </lineage>
</organism>
<dbReference type="PANTHER" id="PTHR42064:SF1">
    <property type="entry name" value="YALI0F28677P"/>
    <property type="match status" value="1"/>
</dbReference>
<evidence type="ECO:0000256" key="1">
    <source>
        <dbReference type="SAM" id="MobiDB-lite"/>
    </source>
</evidence>
<protein>
    <submittedName>
        <fullName evidence="2">Uncharacterized protein</fullName>
    </submittedName>
</protein>
<dbReference type="EMBL" id="KB822704">
    <property type="protein sequence ID" value="ETI24662.1"/>
    <property type="molecule type" value="Genomic_DNA"/>
</dbReference>
<feature type="compositionally biased region" description="Low complexity" evidence="1">
    <location>
        <begin position="1036"/>
        <end position="1049"/>
    </location>
</feature>
<feature type="compositionally biased region" description="Low complexity" evidence="1">
    <location>
        <begin position="846"/>
        <end position="857"/>
    </location>
</feature>
<name>V9DFB8_9EURO</name>
<reference evidence="2 3" key="1">
    <citation type="submission" date="2013-03" db="EMBL/GenBank/DDBJ databases">
        <title>The Genome Sequence of Cladophialophora carrionii CBS 160.54.</title>
        <authorList>
            <consortium name="The Broad Institute Genomics Platform"/>
            <person name="Cuomo C."/>
            <person name="de Hoog S."/>
            <person name="Gorbushina A."/>
            <person name="Walker B."/>
            <person name="Young S.K."/>
            <person name="Zeng Q."/>
            <person name="Gargeya S."/>
            <person name="Fitzgerald M."/>
            <person name="Haas B."/>
            <person name="Abouelleil A."/>
            <person name="Allen A.W."/>
            <person name="Alvarado L."/>
            <person name="Arachchi H.M."/>
            <person name="Berlin A.M."/>
            <person name="Chapman S.B."/>
            <person name="Gainer-Dewar J."/>
            <person name="Goldberg J."/>
            <person name="Griggs A."/>
            <person name="Gujja S."/>
            <person name="Hansen M."/>
            <person name="Howarth C."/>
            <person name="Imamovic A."/>
            <person name="Ireland A."/>
            <person name="Larimer J."/>
            <person name="McCowan C."/>
            <person name="Murphy C."/>
            <person name="Pearson M."/>
            <person name="Poon T.W."/>
            <person name="Priest M."/>
            <person name="Roberts A."/>
            <person name="Saif S."/>
            <person name="Shea T."/>
            <person name="Sisk P."/>
            <person name="Sykes S."/>
            <person name="Wortman J."/>
            <person name="Nusbaum C."/>
            <person name="Birren B."/>
        </authorList>
    </citation>
    <scope>NUCLEOTIDE SEQUENCE [LARGE SCALE GENOMIC DNA]</scope>
    <source>
        <strain evidence="2 3">CBS 160.54</strain>
    </source>
</reference>
<dbReference type="OrthoDB" id="3548913at2759"/>
<accession>V9DFB8</accession>
<dbReference type="Proteomes" id="UP000030678">
    <property type="component" value="Unassembled WGS sequence"/>
</dbReference>
<proteinExistence type="predicted"/>
<dbReference type="HOGENOM" id="CLU_001347_1_0_1"/>
<dbReference type="PANTHER" id="PTHR42064">
    <property type="entry name" value="YALI0F28677P"/>
    <property type="match status" value="1"/>
</dbReference>
<feature type="region of interest" description="Disordered" evidence="1">
    <location>
        <begin position="1227"/>
        <end position="1252"/>
    </location>
</feature>
<evidence type="ECO:0000313" key="3">
    <source>
        <dbReference type="Proteomes" id="UP000030678"/>
    </source>
</evidence>
<gene>
    <name evidence="2" type="ORF">G647_04031</name>
</gene>
<feature type="compositionally biased region" description="Basic and acidic residues" evidence="1">
    <location>
        <begin position="55"/>
        <end position="69"/>
    </location>
</feature>
<dbReference type="RefSeq" id="XP_008726598.1">
    <property type="nucleotide sequence ID" value="XM_008728376.1"/>
</dbReference>
<feature type="region of interest" description="Disordered" evidence="1">
    <location>
        <begin position="1125"/>
        <end position="1182"/>
    </location>
</feature>